<organism evidence="6 7">
    <name type="scientific">Glacieibacterium frigidum</name>
    <dbReference type="NCBI Taxonomy" id="2593303"/>
    <lineage>
        <taxon>Bacteria</taxon>
        <taxon>Pseudomonadati</taxon>
        <taxon>Pseudomonadota</taxon>
        <taxon>Alphaproteobacteria</taxon>
        <taxon>Sphingomonadales</taxon>
        <taxon>Sphingosinicellaceae</taxon>
        <taxon>Glacieibacterium</taxon>
    </lineage>
</organism>
<dbReference type="InterPro" id="IPR000847">
    <property type="entry name" value="LysR_HTH_N"/>
</dbReference>
<dbReference type="GO" id="GO:0003700">
    <property type="term" value="F:DNA-binding transcription factor activity"/>
    <property type="evidence" value="ECO:0007669"/>
    <property type="project" value="InterPro"/>
</dbReference>
<dbReference type="AlphaFoldDB" id="A0A552UIE3"/>
<dbReference type="InterPro" id="IPR036390">
    <property type="entry name" value="WH_DNA-bd_sf"/>
</dbReference>
<comment type="caution">
    <text evidence="6">The sequence shown here is derived from an EMBL/GenBank/DDBJ whole genome shotgun (WGS) entry which is preliminary data.</text>
</comment>
<dbReference type="InterPro" id="IPR058163">
    <property type="entry name" value="LysR-type_TF_proteobact-type"/>
</dbReference>
<dbReference type="CDD" id="cd08432">
    <property type="entry name" value="PBP2_GcdR_TrpI_HvrB_AmpR_like"/>
    <property type="match status" value="1"/>
</dbReference>
<dbReference type="InterPro" id="IPR036388">
    <property type="entry name" value="WH-like_DNA-bd_sf"/>
</dbReference>
<dbReference type="Proteomes" id="UP000317894">
    <property type="component" value="Unassembled WGS sequence"/>
</dbReference>
<evidence type="ECO:0000256" key="1">
    <source>
        <dbReference type="ARBA" id="ARBA00009437"/>
    </source>
</evidence>
<dbReference type="Pfam" id="PF03466">
    <property type="entry name" value="LysR_substrate"/>
    <property type="match status" value="1"/>
</dbReference>
<reference evidence="6 7" key="1">
    <citation type="submission" date="2019-07" db="EMBL/GenBank/DDBJ databases">
        <title>Novel species isolated from glacier.</title>
        <authorList>
            <person name="Liu Q."/>
            <person name="Xin Y.-H."/>
        </authorList>
    </citation>
    <scope>NUCLEOTIDE SEQUENCE [LARGE SCALE GENOMIC DNA]</scope>
    <source>
        <strain evidence="6 7">LB1R16</strain>
    </source>
</reference>
<keyword evidence="3" id="KW-0238">DNA-binding</keyword>
<keyword evidence="7" id="KW-1185">Reference proteome</keyword>
<dbReference type="Pfam" id="PF00126">
    <property type="entry name" value="HTH_1"/>
    <property type="match status" value="1"/>
</dbReference>
<dbReference type="OrthoDB" id="9813056at2"/>
<dbReference type="PANTHER" id="PTHR30537">
    <property type="entry name" value="HTH-TYPE TRANSCRIPTIONAL REGULATOR"/>
    <property type="match status" value="1"/>
</dbReference>
<evidence type="ECO:0000313" key="7">
    <source>
        <dbReference type="Proteomes" id="UP000317894"/>
    </source>
</evidence>
<sequence length="291" mass="31562">MRRLPPLAAVRVFEAAARHGNFITAAAELGMTQAAVSYQIRMLEERLGVRLFDRERGRVVATPAARRAAGLVSTAFDGIADAFASVRADDDAVLRISCANTFAIKWLAPHIGAFQLRHPDLAVRIDANDAVVDFARDDADVGVRAGATLAPGLHGDALFDVRFTPMASPEFLAAHPLADPADLQTVPRLTPEDDWWPLWLACAGVEAAVPVTGGLRLDSQVVEANAAMAGAGVALLNPELWRRELDEGRLFAPFAQVATNGWRFWLVCAAARRNVPKIRAFREWLLGELGR</sequence>
<name>A0A552UIE3_9SPHN</name>
<dbReference type="InterPro" id="IPR005119">
    <property type="entry name" value="LysR_subst-bd"/>
</dbReference>
<keyword evidence="2" id="KW-0805">Transcription regulation</keyword>
<evidence type="ECO:0000313" key="6">
    <source>
        <dbReference type="EMBL" id="TRW17998.1"/>
    </source>
</evidence>
<gene>
    <name evidence="6" type="ORF">FMM06_07750</name>
</gene>
<evidence type="ECO:0000256" key="3">
    <source>
        <dbReference type="ARBA" id="ARBA00023125"/>
    </source>
</evidence>
<comment type="similarity">
    <text evidence="1">Belongs to the LysR transcriptional regulatory family.</text>
</comment>
<evidence type="ECO:0000256" key="4">
    <source>
        <dbReference type="ARBA" id="ARBA00023163"/>
    </source>
</evidence>
<dbReference type="GO" id="GO:0006351">
    <property type="term" value="P:DNA-templated transcription"/>
    <property type="evidence" value="ECO:0007669"/>
    <property type="project" value="TreeGrafter"/>
</dbReference>
<evidence type="ECO:0000256" key="2">
    <source>
        <dbReference type="ARBA" id="ARBA00023015"/>
    </source>
</evidence>
<dbReference type="SUPFAM" id="SSF53850">
    <property type="entry name" value="Periplasmic binding protein-like II"/>
    <property type="match status" value="1"/>
</dbReference>
<keyword evidence="4" id="KW-0804">Transcription</keyword>
<proteinExistence type="inferred from homology"/>
<dbReference type="Gene3D" id="3.40.190.10">
    <property type="entry name" value="Periplasmic binding protein-like II"/>
    <property type="match status" value="2"/>
</dbReference>
<evidence type="ECO:0000259" key="5">
    <source>
        <dbReference type="PROSITE" id="PS50931"/>
    </source>
</evidence>
<dbReference type="Gene3D" id="1.10.10.10">
    <property type="entry name" value="Winged helix-like DNA-binding domain superfamily/Winged helix DNA-binding domain"/>
    <property type="match status" value="1"/>
</dbReference>
<dbReference type="SUPFAM" id="SSF46785">
    <property type="entry name" value="Winged helix' DNA-binding domain"/>
    <property type="match status" value="1"/>
</dbReference>
<dbReference type="PROSITE" id="PS50931">
    <property type="entry name" value="HTH_LYSR"/>
    <property type="match status" value="1"/>
</dbReference>
<dbReference type="EMBL" id="VJWA01000001">
    <property type="protein sequence ID" value="TRW17998.1"/>
    <property type="molecule type" value="Genomic_DNA"/>
</dbReference>
<dbReference type="PRINTS" id="PR00039">
    <property type="entry name" value="HTHLYSR"/>
</dbReference>
<dbReference type="GO" id="GO:0043565">
    <property type="term" value="F:sequence-specific DNA binding"/>
    <property type="evidence" value="ECO:0007669"/>
    <property type="project" value="TreeGrafter"/>
</dbReference>
<dbReference type="RefSeq" id="WP_144236692.1">
    <property type="nucleotide sequence ID" value="NZ_VJWA01000001.1"/>
</dbReference>
<protein>
    <submittedName>
        <fullName evidence="6">LysR family transcriptional regulator</fullName>
    </submittedName>
</protein>
<accession>A0A552UIE3</accession>
<dbReference type="PANTHER" id="PTHR30537:SF74">
    <property type="entry name" value="HTH-TYPE TRANSCRIPTIONAL REGULATOR TRPI"/>
    <property type="match status" value="1"/>
</dbReference>
<feature type="domain" description="HTH lysR-type" evidence="5">
    <location>
        <begin position="5"/>
        <end position="62"/>
    </location>
</feature>